<evidence type="ECO:0000256" key="1">
    <source>
        <dbReference type="SAM" id="SignalP"/>
    </source>
</evidence>
<evidence type="ECO:0000313" key="2">
    <source>
        <dbReference type="EMBL" id="MBW33162.1"/>
    </source>
</evidence>
<name>A0A2M3ZXG1_9DIPT</name>
<dbReference type="AlphaFoldDB" id="A0A2M3ZXG1"/>
<feature type="signal peptide" evidence="1">
    <location>
        <begin position="1"/>
        <end position="28"/>
    </location>
</feature>
<accession>A0A2M3ZXG1</accession>
<proteinExistence type="predicted"/>
<sequence>MRPAVGSHSKVFPHFLSFLMRLFWSVNCETTTTRHRFIIEAQHRPKEGETVSHGVCSRFQSLPLMAH</sequence>
<protein>
    <submittedName>
        <fullName evidence="2">Putative secreted peptide</fullName>
    </submittedName>
</protein>
<feature type="chain" id="PRO_5014999073" evidence="1">
    <location>
        <begin position="29"/>
        <end position="67"/>
    </location>
</feature>
<organism evidence="2">
    <name type="scientific">Anopheles braziliensis</name>
    <dbReference type="NCBI Taxonomy" id="58242"/>
    <lineage>
        <taxon>Eukaryota</taxon>
        <taxon>Metazoa</taxon>
        <taxon>Ecdysozoa</taxon>
        <taxon>Arthropoda</taxon>
        <taxon>Hexapoda</taxon>
        <taxon>Insecta</taxon>
        <taxon>Pterygota</taxon>
        <taxon>Neoptera</taxon>
        <taxon>Endopterygota</taxon>
        <taxon>Diptera</taxon>
        <taxon>Nematocera</taxon>
        <taxon>Culicoidea</taxon>
        <taxon>Culicidae</taxon>
        <taxon>Anophelinae</taxon>
        <taxon>Anopheles</taxon>
    </lineage>
</organism>
<reference evidence="2" key="1">
    <citation type="submission" date="2018-01" db="EMBL/GenBank/DDBJ databases">
        <title>An insight into the sialome of Amazonian anophelines.</title>
        <authorList>
            <person name="Ribeiro J.M."/>
            <person name="Scarpassa V."/>
            <person name="Calvo E."/>
        </authorList>
    </citation>
    <scope>NUCLEOTIDE SEQUENCE</scope>
    <source>
        <tissue evidence="2">Salivary glands</tissue>
    </source>
</reference>
<dbReference type="EMBL" id="GGFM01012411">
    <property type="protein sequence ID" value="MBW33162.1"/>
    <property type="molecule type" value="Transcribed_RNA"/>
</dbReference>
<keyword evidence="1" id="KW-0732">Signal</keyword>